<feature type="transmembrane region" description="Helical" evidence="10">
    <location>
        <begin position="67"/>
        <end position="89"/>
    </location>
</feature>
<feature type="transmembrane region" description="Helical" evidence="10">
    <location>
        <begin position="841"/>
        <end position="863"/>
    </location>
</feature>
<evidence type="ECO:0000256" key="7">
    <source>
        <dbReference type="ARBA" id="ARBA00023136"/>
    </source>
</evidence>
<feature type="transmembrane region" description="Helical" evidence="10">
    <location>
        <begin position="620"/>
        <end position="641"/>
    </location>
</feature>
<feature type="transmembrane region" description="Helical" evidence="10">
    <location>
        <begin position="782"/>
        <end position="803"/>
    </location>
</feature>
<feature type="transmembrane region" description="Helical" evidence="10">
    <location>
        <begin position="255"/>
        <end position="276"/>
    </location>
</feature>
<feature type="non-terminal residue" evidence="11">
    <location>
        <position position="1029"/>
    </location>
</feature>
<proteinExistence type="predicted"/>
<feature type="transmembrane region" description="Helical" evidence="10">
    <location>
        <begin position="432"/>
        <end position="454"/>
    </location>
</feature>
<protein>
    <submittedName>
        <fullName evidence="11">7tm 6 domain containing protein</fullName>
    </submittedName>
</protein>
<feature type="transmembrane region" description="Helical" evidence="10">
    <location>
        <begin position="653"/>
        <end position="673"/>
    </location>
</feature>
<feature type="transmembrane region" description="Helical" evidence="10">
    <location>
        <begin position="288"/>
        <end position="308"/>
    </location>
</feature>
<evidence type="ECO:0000256" key="2">
    <source>
        <dbReference type="ARBA" id="ARBA00022475"/>
    </source>
</evidence>
<feature type="transmembrane region" description="Helical" evidence="10">
    <location>
        <begin position="493"/>
        <end position="514"/>
    </location>
</feature>
<feature type="transmembrane region" description="Helical" evidence="10">
    <location>
        <begin position="127"/>
        <end position="149"/>
    </location>
</feature>
<evidence type="ECO:0000256" key="4">
    <source>
        <dbReference type="ARBA" id="ARBA00022692"/>
    </source>
</evidence>
<name>A0A482VXE9_ASBVE</name>
<comment type="subcellular location">
    <subcellularLocation>
        <location evidence="1">Cell membrane</location>
        <topology evidence="1">Multi-pass membrane protein</topology>
    </subcellularLocation>
</comment>
<dbReference type="GO" id="GO:0005549">
    <property type="term" value="F:odorant binding"/>
    <property type="evidence" value="ECO:0007669"/>
    <property type="project" value="InterPro"/>
</dbReference>
<keyword evidence="3" id="KW-0716">Sensory transduction</keyword>
<dbReference type="PANTHER" id="PTHR21137">
    <property type="entry name" value="ODORANT RECEPTOR"/>
    <property type="match status" value="1"/>
</dbReference>
<evidence type="ECO:0000256" key="5">
    <source>
        <dbReference type="ARBA" id="ARBA00022725"/>
    </source>
</evidence>
<dbReference type="GO" id="GO:0004984">
    <property type="term" value="F:olfactory receptor activity"/>
    <property type="evidence" value="ECO:0007669"/>
    <property type="project" value="InterPro"/>
</dbReference>
<reference evidence="11 12" key="1">
    <citation type="submission" date="2017-03" db="EMBL/GenBank/DDBJ databases">
        <title>Genome of the blue death feigning beetle - Asbolus verrucosus.</title>
        <authorList>
            <person name="Rider S.D."/>
        </authorList>
    </citation>
    <scope>NUCLEOTIDE SEQUENCE [LARGE SCALE GENOMIC DNA]</scope>
    <source>
        <strain evidence="11">Butters</strain>
        <tissue evidence="11">Head and leg muscle</tissue>
    </source>
</reference>
<accession>A0A482VXE9</accession>
<comment type="caution">
    <text evidence="11">The sequence shown here is derived from an EMBL/GenBank/DDBJ whole genome shotgun (WGS) entry which is preliminary data.</text>
</comment>
<feature type="transmembrane region" description="Helical" evidence="10">
    <location>
        <begin position="403"/>
        <end position="425"/>
    </location>
</feature>
<dbReference type="GO" id="GO:0005886">
    <property type="term" value="C:plasma membrane"/>
    <property type="evidence" value="ECO:0007669"/>
    <property type="project" value="UniProtKB-SubCell"/>
</dbReference>
<evidence type="ECO:0000256" key="3">
    <source>
        <dbReference type="ARBA" id="ARBA00022606"/>
    </source>
</evidence>
<feature type="transmembrane region" description="Helical" evidence="10">
    <location>
        <begin position="178"/>
        <end position="202"/>
    </location>
</feature>
<keyword evidence="9" id="KW-0807">Transducer</keyword>
<evidence type="ECO:0000256" key="9">
    <source>
        <dbReference type="ARBA" id="ARBA00023224"/>
    </source>
</evidence>
<keyword evidence="5" id="KW-0552">Olfaction</keyword>
<dbReference type="PANTHER" id="PTHR21137:SF35">
    <property type="entry name" value="ODORANT RECEPTOR 19A-RELATED"/>
    <property type="match status" value="1"/>
</dbReference>
<feature type="transmembrane region" description="Helical" evidence="10">
    <location>
        <begin position="973"/>
        <end position="996"/>
    </location>
</feature>
<dbReference type="Pfam" id="PF02949">
    <property type="entry name" value="7tm_6"/>
    <property type="match status" value="3"/>
</dbReference>
<evidence type="ECO:0000256" key="1">
    <source>
        <dbReference type="ARBA" id="ARBA00004651"/>
    </source>
</evidence>
<keyword evidence="2" id="KW-1003">Cell membrane</keyword>
<keyword evidence="7 10" id="KW-0472">Membrane</keyword>
<dbReference type="InterPro" id="IPR004117">
    <property type="entry name" value="7tm6_olfct_rcpt"/>
</dbReference>
<evidence type="ECO:0000256" key="8">
    <source>
        <dbReference type="ARBA" id="ARBA00023170"/>
    </source>
</evidence>
<gene>
    <name evidence="11" type="ORF">BDFB_004936</name>
</gene>
<sequence length="1029" mass="119378">MDRFDWKQTIRINFSMMKIVGLWPTGNESYGYNIYTFYAMAAVLIFQVGHIFFQTANLYFIMDNLKAVTGTIYVVLMDISILLKTYVLMKKMKMLKELMITIDSDLFQPKNPHQRQLVQPNIRAWKAIVWTFWFFAAGFSVFGSLFPILDKTFKEHHLPFMAWYPYNTKTSPQYELTYIYQVFAIDFINISNVSISALIAALNMFVASQFDILCDDLRNLTNIAENTSTDVNRNLKNCIHYHREILKFVDYVNEFYNWLLLVELFVDGISIGLAMFQLTLVAPFSTEFYCFLSYANGISMEVFMYCWFGNEIQLKSSQLPYALFESDWTGLSPDVKKNLIIFVLRVQKSLQISAFGLFSLSLETFVKRLNWKRTIRLNILILKVIGLWPAGDQSYGRNPYTLYTIVSILLFHIGHIFFQTVNLFLLLNDLKVVTGIIFILLTDIGACLKAISLIKNMKTLKQLMTTINSDLFQPKSTHQRSLIQPNINAWKTIVLTFWIFAFGCLFLWSLFPILDKTVKDYRLPFLAWYPYNTRTSPQYELTYLYQTVAINFLAMVNVNIDGLIAALNMYVGAQFDILCDDLRNLYDVENDTSEDVSQKLKDIIHHHREILRFADDANQFYNWLLFVQFFVGGVSIGISMFQLTVVVPFSSEFYSFVSYVICMTVQVFMYCWFGNEVEIKSSKVPYAVFESDWTKLSPEIKQNLIIFVLRVQKSLQISAFGLFYLSLETFVRVIGLWPTADQHYGANLYTLYTIISILVFHIGHIFFQTVNLFLLLNDLKTVTGIIFILLTDIGATLKAISLIKNMETLKQLMITINCDLFQPKSVQQRNMIQPNIDALKAIVLTFWIFAISCLSLWSLFPILDKTVKDYRLPFLAWYPYNTRTSPQYELTYLYQTVSINILAMVNVNIDGLIAALNMYVGAQFDILCDDVRNLHDVKKDSSEDVNQKLKNTINHHRKILQFADDANQFYNSLLFVQFFVGGVSIGISMFQLTVIVPFSSEFYSLISYVISMTIQVFMYCWFGNEIEIK</sequence>
<evidence type="ECO:0000313" key="12">
    <source>
        <dbReference type="Proteomes" id="UP000292052"/>
    </source>
</evidence>
<organism evidence="11 12">
    <name type="scientific">Asbolus verrucosus</name>
    <name type="common">Desert ironclad beetle</name>
    <dbReference type="NCBI Taxonomy" id="1661398"/>
    <lineage>
        <taxon>Eukaryota</taxon>
        <taxon>Metazoa</taxon>
        <taxon>Ecdysozoa</taxon>
        <taxon>Arthropoda</taxon>
        <taxon>Hexapoda</taxon>
        <taxon>Insecta</taxon>
        <taxon>Pterygota</taxon>
        <taxon>Neoptera</taxon>
        <taxon>Endopterygota</taxon>
        <taxon>Coleoptera</taxon>
        <taxon>Polyphaga</taxon>
        <taxon>Cucujiformia</taxon>
        <taxon>Tenebrionidae</taxon>
        <taxon>Pimeliinae</taxon>
        <taxon>Asbolus</taxon>
    </lineage>
</organism>
<keyword evidence="6 10" id="KW-1133">Transmembrane helix</keyword>
<feature type="transmembrane region" description="Helical" evidence="10">
    <location>
        <begin position="749"/>
        <end position="775"/>
    </location>
</feature>
<keyword evidence="8" id="KW-0675">Receptor</keyword>
<dbReference type="EMBL" id="QDEB01055034">
    <property type="protein sequence ID" value="RZC37189.1"/>
    <property type="molecule type" value="Genomic_DNA"/>
</dbReference>
<dbReference type="Proteomes" id="UP000292052">
    <property type="component" value="Unassembled WGS sequence"/>
</dbReference>
<dbReference type="GO" id="GO:0007165">
    <property type="term" value="P:signal transduction"/>
    <property type="evidence" value="ECO:0007669"/>
    <property type="project" value="UniProtKB-KW"/>
</dbReference>
<keyword evidence="4 10" id="KW-0812">Transmembrane</keyword>
<evidence type="ECO:0000313" key="11">
    <source>
        <dbReference type="EMBL" id="RZC37189.1"/>
    </source>
</evidence>
<feature type="transmembrane region" description="Helical" evidence="10">
    <location>
        <begin position="1002"/>
        <end position="1022"/>
    </location>
</feature>
<dbReference type="AlphaFoldDB" id="A0A482VXE9"/>
<feature type="transmembrane region" description="Helical" evidence="10">
    <location>
        <begin position="37"/>
        <end position="61"/>
    </location>
</feature>
<evidence type="ECO:0000256" key="10">
    <source>
        <dbReference type="SAM" id="Phobius"/>
    </source>
</evidence>
<dbReference type="OrthoDB" id="8196465at2759"/>
<keyword evidence="12" id="KW-1185">Reference proteome</keyword>
<feature type="transmembrane region" description="Helical" evidence="10">
    <location>
        <begin position="717"/>
        <end position="737"/>
    </location>
</feature>
<evidence type="ECO:0000256" key="6">
    <source>
        <dbReference type="ARBA" id="ARBA00022989"/>
    </source>
</evidence>